<dbReference type="NCBIfam" id="TIGR03605">
    <property type="entry name" value="antibiot_sagB"/>
    <property type="match status" value="1"/>
</dbReference>
<dbReference type="InterPro" id="IPR052544">
    <property type="entry name" value="Bacteriocin_Proc_Enz"/>
</dbReference>
<gene>
    <name evidence="2" type="ORF">M0R88_08160</name>
</gene>
<dbReference type="PANTHER" id="PTHR43745:SF2">
    <property type="entry name" value="NITROREDUCTASE MJ1384-RELATED"/>
    <property type="match status" value="1"/>
</dbReference>
<dbReference type="AlphaFoldDB" id="A0A8U0IN48"/>
<feature type="domain" description="Nitroreductase" evidence="1">
    <location>
        <begin position="108"/>
        <end position="290"/>
    </location>
</feature>
<dbReference type="InterPro" id="IPR029479">
    <property type="entry name" value="Nitroreductase"/>
</dbReference>
<evidence type="ECO:0000313" key="3">
    <source>
        <dbReference type="Proteomes" id="UP000830434"/>
    </source>
</evidence>
<reference evidence="2" key="1">
    <citation type="submission" date="2022-04" db="EMBL/GenBank/DDBJ databases">
        <title>Diverse halophilic archaea isolated from saline environments.</title>
        <authorList>
            <person name="Cui H.-L."/>
        </authorList>
    </citation>
    <scope>NUCLEOTIDE SEQUENCE</scope>
    <source>
        <strain evidence="2">XZYJT40</strain>
    </source>
</reference>
<dbReference type="InterPro" id="IPR000415">
    <property type="entry name" value="Nitroreductase-like"/>
</dbReference>
<dbReference type="Pfam" id="PF00881">
    <property type="entry name" value="Nitroreductase"/>
    <property type="match status" value="1"/>
</dbReference>
<dbReference type="RefSeq" id="WP_248656442.1">
    <property type="nucleotide sequence ID" value="NZ_CP096658.1"/>
</dbReference>
<dbReference type="KEGG" id="haxz:M0R88_08160"/>
<dbReference type="GO" id="GO:0016491">
    <property type="term" value="F:oxidoreductase activity"/>
    <property type="evidence" value="ECO:0007669"/>
    <property type="project" value="InterPro"/>
</dbReference>
<accession>A0A8U0IN48</accession>
<name>A0A8U0IN48_9EURY</name>
<dbReference type="SUPFAM" id="SSF55469">
    <property type="entry name" value="FMN-dependent nitroreductase-like"/>
    <property type="match status" value="1"/>
</dbReference>
<protein>
    <submittedName>
        <fullName evidence="2">SagB/ThcOx family dehydrogenase</fullName>
    </submittedName>
</protein>
<dbReference type="EMBL" id="CP096658">
    <property type="protein sequence ID" value="UPW02055.1"/>
    <property type="molecule type" value="Genomic_DNA"/>
</dbReference>
<dbReference type="CDD" id="cd02142">
    <property type="entry name" value="McbC_SagB-like_oxidoreductase"/>
    <property type="match status" value="1"/>
</dbReference>
<proteinExistence type="predicted"/>
<keyword evidence="3" id="KW-1185">Reference proteome</keyword>
<dbReference type="GeneID" id="72189821"/>
<evidence type="ECO:0000313" key="2">
    <source>
        <dbReference type="EMBL" id="UPW02055.1"/>
    </source>
</evidence>
<dbReference type="InterPro" id="IPR020051">
    <property type="entry name" value="SagB-type_dehydrogenase"/>
</dbReference>
<organism evidence="2 3">
    <name type="scientific">Halorussus gelatinilyticus</name>
    <dbReference type="NCBI Taxonomy" id="2937524"/>
    <lineage>
        <taxon>Archaea</taxon>
        <taxon>Methanobacteriati</taxon>
        <taxon>Methanobacteriota</taxon>
        <taxon>Stenosarchaea group</taxon>
        <taxon>Halobacteria</taxon>
        <taxon>Halobacteriales</taxon>
        <taxon>Haladaptataceae</taxon>
        <taxon>Halorussus</taxon>
    </lineage>
</organism>
<sequence>MDLDTDALNRLMSSAYDRRSTDPAPDRTHLDAFRRKEFSEADLAETFHENTKYTEHTDRSDQSTMSHFVHDETMQYAVSKAPPEYEGRERIDLPAPSETFDVDLSEAVRRRRTVRSYSGDGLSLDRLSTLLYYSCGATGRISAADGVENLGRAYPSGGGLYPVEIYFAVLNGGDDLDEGLYYYVPDDHALRVLERGDDEFADEVAALFATGGLLDPTDAAVAFALTGAFWRSKAKYGPRGYRFALQESGHVVQNVQLVATAMGLASAPFAAARENEVNDFLGVDGVDEAAIYTGFVGVPDARRADHFPEGGSRR</sequence>
<evidence type="ECO:0000259" key="1">
    <source>
        <dbReference type="Pfam" id="PF00881"/>
    </source>
</evidence>
<dbReference type="PANTHER" id="PTHR43745">
    <property type="entry name" value="NITROREDUCTASE MJ1384-RELATED"/>
    <property type="match status" value="1"/>
</dbReference>
<dbReference type="Proteomes" id="UP000830434">
    <property type="component" value="Chromosome"/>
</dbReference>
<dbReference type="Gene3D" id="3.40.109.10">
    <property type="entry name" value="NADH Oxidase"/>
    <property type="match status" value="1"/>
</dbReference>